<reference evidence="1 2" key="1">
    <citation type="submission" date="2018-10" db="EMBL/GenBank/DDBJ databases">
        <title>Genomic Encyclopedia of Archaeal and Bacterial Type Strains, Phase II (KMG-II): from individual species to whole genera.</title>
        <authorList>
            <person name="Goeker M."/>
        </authorList>
    </citation>
    <scope>NUCLEOTIDE SEQUENCE [LARGE SCALE GENOMIC DNA]</scope>
    <source>
        <strain evidence="1 2">DSM 19624</strain>
    </source>
</reference>
<gene>
    <name evidence="1" type="ORF">BCL90_5167</name>
</gene>
<dbReference type="EMBL" id="RCCK01000016">
    <property type="protein sequence ID" value="RLJ69569.1"/>
    <property type="molecule type" value="Genomic_DNA"/>
</dbReference>
<evidence type="ECO:0000313" key="1">
    <source>
        <dbReference type="EMBL" id="RLJ69569.1"/>
    </source>
</evidence>
<organism evidence="1 2">
    <name type="scientific">Pedobacter alluvionis</name>
    <dbReference type="NCBI Taxonomy" id="475253"/>
    <lineage>
        <taxon>Bacteria</taxon>
        <taxon>Pseudomonadati</taxon>
        <taxon>Bacteroidota</taxon>
        <taxon>Sphingobacteriia</taxon>
        <taxon>Sphingobacteriales</taxon>
        <taxon>Sphingobacteriaceae</taxon>
        <taxon>Pedobacter</taxon>
    </lineage>
</organism>
<protein>
    <submittedName>
        <fullName evidence="1">Uncharacterized protein</fullName>
    </submittedName>
</protein>
<dbReference type="AlphaFoldDB" id="A0A497XN14"/>
<sequence length="369" mass="40608">MNYKNTFYYIFIVVCFTLLTNSCKKSEPLEPVTPQIVKVKISGSTSKDLEFVFRDSIIASGSQASGGFESTVLLNVAGQSADILIREKGSSITLESWKISPALFNQSFSIYYDGTGVYDGAVSYHIKGYATSGELEFLLDGQVKGEGSLKIENTFSILINKGQSRMFEVRKKGETVPLISKVINASPATGQSLNFFFDGEKIVDNVKLSPPANPNNMAISAQFNPNFQGSLPPTFSGDAELDLVFYIRNTDGVVTDPNIRITMPTDGRFVDFELPSLSDENSLYTFDICKKGTHEIPYSNFPSEATSPPKQSMGYYGELVFGTIAGPKYFEPGASKLLLLGPTSRSIRSPTRFRAVYGTIFQDLSEYFQ</sequence>
<name>A0A497XN14_9SPHI</name>
<dbReference type="Proteomes" id="UP000273898">
    <property type="component" value="Unassembled WGS sequence"/>
</dbReference>
<evidence type="ECO:0000313" key="2">
    <source>
        <dbReference type="Proteomes" id="UP000273898"/>
    </source>
</evidence>
<accession>A0A497XN14</accession>
<comment type="caution">
    <text evidence="1">The sequence shown here is derived from an EMBL/GenBank/DDBJ whole genome shotgun (WGS) entry which is preliminary data.</text>
</comment>
<proteinExistence type="predicted"/>